<dbReference type="EMBL" id="FONX01000002">
    <property type="protein sequence ID" value="SFE45010.1"/>
    <property type="molecule type" value="Genomic_DNA"/>
</dbReference>
<dbReference type="GO" id="GO:0005737">
    <property type="term" value="C:cytoplasm"/>
    <property type="evidence" value="ECO:0007669"/>
    <property type="project" value="UniProtKB-SubCell"/>
</dbReference>
<dbReference type="GO" id="GO:0005524">
    <property type="term" value="F:ATP binding"/>
    <property type="evidence" value="ECO:0007669"/>
    <property type="project" value="UniProtKB-UniRule"/>
</dbReference>
<dbReference type="AlphaFoldDB" id="A0A1I2AQ46"/>
<evidence type="ECO:0000256" key="10">
    <source>
        <dbReference type="ARBA" id="ARBA00023235"/>
    </source>
</evidence>
<evidence type="ECO:0000256" key="9">
    <source>
        <dbReference type="ARBA" id="ARBA00023125"/>
    </source>
</evidence>
<keyword evidence="10 11" id="KW-0413">Isomerase</keyword>
<gene>
    <name evidence="11" type="primary">gyrB</name>
    <name evidence="14" type="ORF">SAMN04489711_102106</name>
</gene>
<dbReference type="CDD" id="cd16928">
    <property type="entry name" value="HATPase_GyrB-like"/>
    <property type="match status" value="1"/>
</dbReference>
<dbReference type="InterPro" id="IPR013759">
    <property type="entry name" value="Topo_IIA_B_C"/>
</dbReference>
<dbReference type="NCBIfam" id="NF011501">
    <property type="entry name" value="PRK14939.1"/>
    <property type="match status" value="1"/>
</dbReference>
<dbReference type="FunFam" id="3.30.565.10:FF:000002">
    <property type="entry name" value="DNA gyrase subunit B"/>
    <property type="match status" value="1"/>
</dbReference>
<dbReference type="Pfam" id="PF00204">
    <property type="entry name" value="DNA_gyraseB"/>
    <property type="match status" value="1"/>
</dbReference>
<dbReference type="EC" id="5.6.2.2" evidence="11"/>
<dbReference type="FunFam" id="3.40.50.670:FF:000007">
    <property type="entry name" value="DNA gyrase subunit B"/>
    <property type="match status" value="1"/>
</dbReference>
<dbReference type="PRINTS" id="PR01159">
    <property type="entry name" value="DNAGYRASEB"/>
</dbReference>
<dbReference type="Proteomes" id="UP000199119">
    <property type="component" value="Unassembled WGS sequence"/>
</dbReference>
<dbReference type="GO" id="GO:0005694">
    <property type="term" value="C:chromosome"/>
    <property type="evidence" value="ECO:0007669"/>
    <property type="project" value="InterPro"/>
</dbReference>
<feature type="binding site" evidence="11">
    <location>
        <position position="483"/>
    </location>
    <ligand>
        <name>Mg(2+)</name>
        <dbReference type="ChEBI" id="CHEBI:18420"/>
        <label>1</label>
        <note>catalytic</note>
    </ligand>
</feature>
<dbReference type="InterPro" id="IPR020568">
    <property type="entry name" value="Ribosomal_Su5_D2-typ_SF"/>
</dbReference>
<dbReference type="CDD" id="cd00822">
    <property type="entry name" value="TopoII_Trans_DNA_gyrase"/>
    <property type="match status" value="1"/>
</dbReference>
<keyword evidence="5 11" id="KW-0547">Nucleotide-binding</keyword>
<dbReference type="FunFam" id="3.40.50.670:FF:000004">
    <property type="entry name" value="DNA gyrase subunit B"/>
    <property type="match status" value="1"/>
</dbReference>
<comment type="function">
    <text evidence="11">A type II topoisomerase that negatively supercoils closed circular double-stranded (ds) DNA in an ATP-dependent manner to modulate DNA topology and maintain chromosomes in an underwound state. Negative supercoiling favors strand separation, and DNA replication, transcription, recombination and repair, all of which involve strand separation. Also able to catalyze the interconversion of other topological isomers of dsDNA rings, including catenanes and knotted rings. Type II topoisomerases break and join 2 DNA strands simultaneously in an ATP-dependent manner.</text>
</comment>
<protein>
    <recommendedName>
        <fullName evidence="11">DNA gyrase subunit B</fullName>
        <ecNumber evidence="11">5.6.2.2</ecNumber>
    </recommendedName>
</protein>
<dbReference type="PROSITE" id="PS00177">
    <property type="entry name" value="TOPOISOMERASE_II"/>
    <property type="match status" value="1"/>
</dbReference>
<keyword evidence="6 11" id="KW-0067">ATP-binding</keyword>
<dbReference type="FunFam" id="3.30.230.10:FF:000005">
    <property type="entry name" value="DNA gyrase subunit B"/>
    <property type="match status" value="1"/>
</dbReference>
<keyword evidence="3 11" id="KW-0963">Cytoplasm</keyword>
<dbReference type="Gene3D" id="3.30.565.10">
    <property type="entry name" value="Histidine kinase-like ATPase, C-terminal domain"/>
    <property type="match status" value="1"/>
</dbReference>
<dbReference type="GO" id="GO:0003677">
    <property type="term" value="F:DNA binding"/>
    <property type="evidence" value="ECO:0007669"/>
    <property type="project" value="UniProtKB-KW"/>
</dbReference>
<feature type="binding site" evidence="11">
    <location>
        <position position="570"/>
    </location>
    <ligand>
        <name>Mg(2+)</name>
        <dbReference type="ChEBI" id="CHEBI:18420"/>
        <label>2</label>
    </ligand>
</feature>
<feature type="region of interest" description="Disordered" evidence="12">
    <location>
        <begin position="1"/>
        <end position="37"/>
    </location>
</feature>
<dbReference type="Gene3D" id="3.30.230.10">
    <property type="match status" value="1"/>
</dbReference>
<comment type="cofactor">
    <cofactor evidence="11">
        <name>Mg(2+)</name>
        <dbReference type="ChEBI" id="CHEBI:18420"/>
    </cofactor>
    <cofactor evidence="11">
        <name>Mn(2+)</name>
        <dbReference type="ChEBI" id="CHEBI:29035"/>
    </cofactor>
    <cofactor evidence="11">
        <name>Ca(2+)</name>
        <dbReference type="ChEBI" id="CHEBI:29108"/>
    </cofactor>
    <text evidence="11">Binds two Mg(2+) per subunit. The magnesium ions form salt bridges with both the protein and the DNA. Can also accept other divalent metal cations, such as Mn(2+) or Ca(2+).</text>
</comment>
<feature type="site" description="Interaction with DNA" evidence="11">
    <location>
        <position position="511"/>
    </location>
</feature>
<dbReference type="InterPro" id="IPR001241">
    <property type="entry name" value="Topo_IIA"/>
</dbReference>
<dbReference type="InterPro" id="IPR000565">
    <property type="entry name" value="Topo_IIA_B"/>
</dbReference>
<dbReference type="Pfam" id="PF21249">
    <property type="entry name" value="GyrB_hook"/>
    <property type="match status" value="1"/>
</dbReference>
<evidence type="ECO:0000256" key="4">
    <source>
        <dbReference type="ARBA" id="ARBA00022723"/>
    </source>
</evidence>
<evidence type="ECO:0000313" key="14">
    <source>
        <dbReference type="EMBL" id="SFE45010.1"/>
    </source>
</evidence>
<keyword evidence="9" id="KW-0238">DNA-binding</keyword>
<evidence type="ECO:0000256" key="8">
    <source>
        <dbReference type="ARBA" id="ARBA00023029"/>
    </source>
</evidence>
<comment type="subunit">
    <text evidence="11">Heterotetramer, composed of two GyrA and two GyrB chains. In the heterotetramer, GyrA contains the active site tyrosine that forms a transient covalent intermediate with DNA, while GyrB binds cofactors and catalyzes ATP hydrolysis.</text>
</comment>
<proteinExistence type="inferred from homology"/>
<dbReference type="SMART" id="SM00433">
    <property type="entry name" value="TOP2c"/>
    <property type="match status" value="1"/>
</dbReference>
<dbReference type="GO" id="GO:0046872">
    <property type="term" value="F:metal ion binding"/>
    <property type="evidence" value="ECO:0007669"/>
    <property type="project" value="UniProtKB-KW"/>
</dbReference>
<reference evidence="15" key="1">
    <citation type="submission" date="2016-10" db="EMBL/GenBank/DDBJ databases">
        <authorList>
            <person name="Varghese N."/>
            <person name="Submissions S."/>
        </authorList>
    </citation>
    <scope>NUCLEOTIDE SEQUENCE [LARGE SCALE GENOMIC DNA]</scope>
    <source>
        <strain evidence="15">DSM 27981</strain>
    </source>
</reference>
<dbReference type="InterPro" id="IPR002288">
    <property type="entry name" value="DNA_gyrase_B_C"/>
</dbReference>
<dbReference type="PANTHER" id="PTHR45866:SF1">
    <property type="entry name" value="DNA GYRASE SUBUNIT B, MITOCHONDRIAL"/>
    <property type="match status" value="1"/>
</dbReference>
<dbReference type="Gene3D" id="3.40.50.670">
    <property type="match status" value="2"/>
</dbReference>
<dbReference type="InterPro" id="IPR013760">
    <property type="entry name" value="Topo_IIA-like_dom_sf"/>
</dbReference>
<keyword evidence="15" id="KW-1185">Reference proteome</keyword>
<dbReference type="InterPro" id="IPR034160">
    <property type="entry name" value="TOPRIM_GyrB"/>
</dbReference>
<evidence type="ECO:0000313" key="15">
    <source>
        <dbReference type="Proteomes" id="UP000199119"/>
    </source>
</evidence>
<evidence type="ECO:0000256" key="7">
    <source>
        <dbReference type="ARBA" id="ARBA00022842"/>
    </source>
</evidence>
<keyword evidence="8 11" id="KW-0799">Topoisomerase</keyword>
<keyword evidence="4 11" id="KW-0479">Metal-binding</keyword>
<dbReference type="SMART" id="SM00387">
    <property type="entry name" value="HATPase_c"/>
    <property type="match status" value="1"/>
</dbReference>
<feature type="domain" description="Toprim" evidence="13">
    <location>
        <begin position="477"/>
        <end position="603"/>
    </location>
</feature>
<dbReference type="InterPro" id="IPR018522">
    <property type="entry name" value="TopoIIA_CS"/>
</dbReference>
<comment type="miscellaneous">
    <text evidence="11">Few gyrases are as efficient as E.coli at forming negative supercoils. Not all organisms have 2 type II topoisomerases; in organisms with a single type II topoisomerase this enzyme also has to decatenate newly replicated chromosomes.</text>
</comment>
<evidence type="ECO:0000256" key="3">
    <source>
        <dbReference type="ARBA" id="ARBA00022490"/>
    </source>
</evidence>
<dbReference type="CDD" id="cd03366">
    <property type="entry name" value="TOPRIM_TopoIIA_GyrB"/>
    <property type="match status" value="1"/>
</dbReference>
<dbReference type="Pfam" id="PF02518">
    <property type="entry name" value="HATPase_c"/>
    <property type="match status" value="1"/>
</dbReference>
<feature type="site" description="Interaction with DNA" evidence="11">
    <location>
        <position position="508"/>
    </location>
</feature>
<dbReference type="OrthoDB" id="9802808at2"/>
<name>A0A1I2AQ46_9BURK</name>
<sequence>MTAENHLPAPSENGAGDDAQPTPTHKIDTQQAGASEGYGEGAIQILEGLEAVRKRPGMYIGDTSDGTGLHHLVFEVVDNSIDEALAGHCDDIVVTIHSDNSISVTDNGRGIPTGVKMDDKHEPKRSAAEIALTELHAGGKFNQNSYKVSGGLHGVGVSCVNALSKMLRLTVRRDGRVHVLEFSQGFVQNRILETVNGVEVSPMRVTGETDKRGTEVHFLPDTEIFKENHDFHYEILAKRLRELSFLNNGVRIRLKDERTGKEDDFSGAGGVKGFVDFINANKKVLHPTPFHATGNRPADSYGGIPGTEIGVEVAMQWNDGYSEQVLCFTNNIPQRDGGTHLTGLRAAMTRVIGKYIEQNELAKKAKVEVSGDDMREGLCCVLSVKVPEPKFSSQTKDKLVSSEVRAPVEDIVAKTLTDYLEERPNDAKILCGKIIEAARAREAARKAREMTRRKGVLDGMGLPGKLADCQEKDPALCEIYIVEGDSAGGSAKQGRDRKFQAILPLRGKILNVEKARYEKLLTSNEILTLITALGTGIGKAGGAMDGKSGADDFNVDKLRYHRIIIMTDADVDGAHIRTLLLTFFYRQMPELVERGHIYIAQPPLYKVKNGKEELYLKDGPALDTFLLRVALRDASVTTGGDSPQTLAGEQLAELARKHQLAEHVIERLSAFMDLEALRAIADGVSLNLDTVADAEASAVALQAKLRELSTNGIPAEVAGEFDARTDKPILRISRRHHGNVKSSIITQDFVHGADYAALSEAANTFRDLIGEGARALRGEGDKQKEEKIGDFRQAMSWLISEAERTTARQRYKGLGEMNPEQLWETTMDPQVRRLLRVQIDDAIEADRVFTMLMGDEVEPRRDFIETNALRAGNIDV</sequence>
<evidence type="ECO:0000259" key="13">
    <source>
        <dbReference type="PROSITE" id="PS50880"/>
    </source>
</evidence>
<dbReference type="InterPro" id="IPR003594">
    <property type="entry name" value="HATPase_dom"/>
</dbReference>
<dbReference type="PRINTS" id="PR00418">
    <property type="entry name" value="TPI2FAMILY"/>
</dbReference>
<evidence type="ECO:0000256" key="6">
    <source>
        <dbReference type="ARBA" id="ARBA00022840"/>
    </source>
</evidence>
<dbReference type="SUPFAM" id="SSF56719">
    <property type="entry name" value="Type II DNA topoisomerase"/>
    <property type="match status" value="1"/>
</dbReference>
<dbReference type="InterPro" id="IPR006171">
    <property type="entry name" value="TOPRIM_dom"/>
</dbReference>
<feature type="binding site" evidence="11">
    <location>
        <position position="568"/>
    </location>
    <ligand>
        <name>Mg(2+)</name>
        <dbReference type="ChEBI" id="CHEBI:18420"/>
        <label>1</label>
        <note>catalytic</note>
    </ligand>
</feature>
<comment type="similarity">
    <text evidence="2 11">Belongs to the type II topoisomerase GyrB family.</text>
</comment>
<dbReference type="PANTHER" id="PTHR45866">
    <property type="entry name" value="DNA GYRASE/TOPOISOMERASE SUBUNIT B"/>
    <property type="match status" value="1"/>
</dbReference>
<dbReference type="PROSITE" id="PS50880">
    <property type="entry name" value="TOPRIM"/>
    <property type="match status" value="1"/>
</dbReference>
<dbReference type="STRING" id="1177982.SAMN04489711_102106"/>
<keyword evidence="7 11" id="KW-0460">Magnesium</keyword>
<evidence type="ECO:0000256" key="11">
    <source>
        <dbReference type="HAMAP-Rule" id="MF_01898"/>
    </source>
</evidence>
<dbReference type="InterPro" id="IPR049353">
    <property type="entry name" value="GyrB_hook"/>
</dbReference>
<dbReference type="InterPro" id="IPR011557">
    <property type="entry name" value="GyrB"/>
</dbReference>
<evidence type="ECO:0000256" key="12">
    <source>
        <dbReference type="SAM" id="MobiDB-lite"/>
    </source>
</evidence>
<dbReference type="Pfam" id="PF00986">
    <property type="entry name" value="DNA_gyraseB_C"/>
    <property type="match status" value="1"/>
</dbReference>
<evidence type="ECO:0000256" key="1">
    <source>
        <dbReference type="ARBA" id="ARBA00000185"/>
    </source>
</evidence>
<comment type="catalytic activity">
    <reaction evidence="1 11">
        <text>ATP-dependent breakage, passage and rejoining of double-stranded DNA.</text>
        <dbReference type="EC" id="5.6.2.2"/>
    </reaction>
</comment>
<dbReference type="InterPro" id="IPR041423">
    <property type="entry name" value="GyrB_insert"/>
</dbReference>
<dbReference type="GO" id="GO:0003918">
    <property type="term" value="F:DNA topoisomerase type II (double strand cut, ATP-hydrolyzing) activity"/>
    <property type="evidence" value="ECO:0007669"/>
    <property type="project" value="UniProtKB-UniRule"/>
</dbReference>
<dbReference type="Pfam" id="PF18053">
    <property type="entry name" value="GyrB_insert"/>
    <property type="match status" value="1"/>
</dbReference>
<dbReference type="NCBIfam" id="TIGR01059">
    <property type="entry name" value="gyrB"/>
    <property type="match status" value="1"/>
</dbReference>
<dbReference type="InterPro" id="IPR036890">
    <property type="entry name" value="HATPase_C_sf"/>
</dbReference>
<dbReference type="InterPro" id="IPR014721">
    <property type="entry name" value="Ribsml_uS5_D2-typ_fold_subgr"/>
</dbReference>
<dbReference type="GO" id="GO:0006261">
    <property type="term" value="P:DNA-templated DNA replication"/>
    <property type="evidence" value="ECO:0007669"/>
    <property type="project" value="UniProtKB-UniRule"/>
</dbReference>
<dbReference type="GO" id="GO:0006265">
    <property type="term" value="P:DNA topological change"/>
    <property type="evidence" value="ECO:0007669"/>
    <property type="project" value="UniProtKB-UniRule"/>
</dbReference>
<dbReference type="NCBIfam" id="NF004189">
    <property type="entry name" value="PRK05644.1"/>
    <property type="match status" value="1"/>
</dbReference>
<organism evidence="14 15">
    <name type="scientific">Paracidovorax wautersii</name>
    <dbReference type="NCBI Taxonomy" id="1177982"/>
    <lineage>
        <taxon>Bacteria</taxon>
        <taxon>Pseudomonadati</taxon>
        <taxon>Pseudomonadota</taxon>
        <taxon>Betaproteobacteria</taxon>
        <taxon>Burkholderiales</taxon>
        <taxon>Comamonadaceae</taxon>
        <taxon>Paracidovorax</taxon>
    </lineage>
</organism>
<evidence type="ECO:0000256" key="2">
    <source>
        <dbReference type="ARBA" id="ARBA00010708"/>
    </source>
</evidence>
<dbReference type="SUPFAM" id="SSF54211">
    <property type="entry name" value="Ribosomal protein S5 domain 2-like"/>
    <property type="match status" value="1"/>
</dbReference>
<evidence type="ECO:0000256" key="5">
    <source>
        <dbReference type="ARBA" id="ARBA00022741"/>
    </source>
</evidence>
<dbReference type="HAMAP" id="MF_01898">
    <property type="entry name" value="GyrB"/>
    <property type="match status" value="1"/>
</dbReference>
<dbReference type="SUPFAM" id="SSF55874">
    <property type="entry name" value="ATPase domain of HSP90 chaperone/DNA topoisomerase II/histidine kinase"/>
    <property type="match status" value="1"/>
</dbReference>
<feature type="binding site" evidence="11">
    <location>
        <position position="568"/>
    </location>
    <ligand>
        <name>Mg(2+)</name>
        <dbReference type="ChEBI" id="CHEBI:18420"/>
        <label>2</label>
    </ligand>
</feature>
<dbReference type="InterPro" id="IPR013506">
    <property type="entry name" value="Topo_IIA_bsu_dom2"/>
</dbReference>
<accession>A0A1I2AQ46</accession>
<comment type="subcellular location">
    <subcellularLocation>
        <location evidence="11">Cytoplasm</location>
    </subcellularLocation>
</comment>
<dbReference type="Pfam" id="PF01751">
    <property type="entry name" value="Toprim"/>
    <property type="match status" value="1"/>
</dbReference>
<dbReference type="RefSeq" id="WP_092937519.1">
    <property type="nucleotide sequence ID" value="NZ_FONX01000002.1"/>
</dbReference>